<dbReference type="SMART" id="SM00288">
    <property type="entry name" value="VHS"/>
    <property type="match status" value="1"/>
</dbReference>
<keyword evidence="10" id="KW-1185">Reference proteome</keyword>
<evidence type="ECO:0000256" key="3">
    <source>
        <dbReference type="ARBA" id="ARBA00022448"/>
    </source>
</evidence>
<feature type="compositionally biased region" description="Polar residues" evidence="6">
    <location>
        <begin position="387"/>
        <end position="408"/>
    </location>
</feature>
<dbReference type="PANTHER" id="PTHR45898:SF14">
    <property type="entry name" value="TOM1-LIKE PROTEIN 4"/>
    <property type="match status" value="1"/>
</dbReference>
<feature type="domain" description="VHS" evidence="7">
    <location>
        <begin position="17"/>
        <end position="147"/>
    </location>
</feature>
<dbReference type="InterPro" id="IPR008942">
    <property type="entry name" value="ENTH_VHS"/>
</dbReference>
<evidence type="ECO:0000256" key="1">
    <source>
        <dbReference type="ARBA" id="ARBA00004170"/>
    </source>
</evidence>
<feature type="compositionally biased region" description="Polar residues" evidence="6">
    <location>
        <begin position="546"/>
        <end position="555"/>
    </location>
</feature>
<dbReference type="Pfam" id="PF00790">
    <property type="entry name" value="VHS"/>
    <property type="match status" value="1"/>
</dbReference>
<evidence type="ECO:0000256" key="6">
    <source>
        <dbReference type="SAM" id="MobiDB-lite"/>
    </source>
</evidence>
<feature type="compositionally biased region" description="Acidic residues" evidence="6">
    <location>
        <begin position="353"/>
        <end position="362"/>
    </location>
</feature>
<organism evidence="9 10">
    <name type="scientific">Tanacetum coccineum</name>
    <dbReference type="NCBI Taxonomy" id="301880"/>
    <lineage>
        <taxon>Eukaryota</taxon>
        <taxon>Viridiplantae</taxon>
        <taxon>Streptophyta</taxon>
        <taxon>Embryophyta</taxon>
        <taxon>Tracheophyta</taxon>
        <taxon>Spermatophyta</taxon>
        <taxon>Magnoliopsida</taxon>
        <taxon>eudicotyledons</taxon>
        <taxon>Gunneridae</taxon>
        <taxon>Pentapetalae</taxon>
        <taxon>asterids</taxon>
        <taxon>campanulids</taxon>
        <taxon>Asterales</taxon>
        <taxon>Asteraceae</taxon>
        <taxon>Asteroideae</taxon>
        <taxon>Anthemideae</taxon>
        <taxon>Anthemidinae</taxon>
        <taxon>Tanacetum</taxon>
    </lineage>
</organism>
<dbReference type="EMBL" id="BQNB010020414">
    <property type="protein sequence ID" value="GJT95694.1"/>
    <property type="molecule type" value="Genomic_DNA"/>
</dbReference>
<dbReference type="Proteomes" id="UP001151760">
    <property type="component" value="Unassembled WGS sequence"/>
</dbReference>
<name>A0ABQ5I6G5_9ASTR</name>
<protein>
    <submittedName>
        <fullName evidence="9">TOM1-like protein 4</fullName>
    </submittedName>
</protein>
<dbReference type="InterPro" id="IPR038425">
    <property type="entry name" value="GAT_sf"/>
</dbReference>
<comment type="caution">
    <text evidence="9">The sequence shown here is derived from an EMBL/GenBank/DDBJ whole genome shotgun (WGS) entry which is preliminary data.</text>
</comment>
<comment type="subcellular location">
    <subcellularLocation>
        <location evidence="1">Membrane</location>
        <topology evidence="1">Peripheral membrane protein</topology>
    </subcellularLocation>
</comment>
<dbReference type="PANTHER" id="PTHR45898">
    <property type="entry name" value="TOM1-LIKE PROTEIN"/>
    <property type="match status" value="1"/>
</dbReference>
<comment type="similarity">
    <text evidence="2">Belongs to the TOM1 family.</text>
</comment>
<reference evidence="9" key="2">
    <citation type="submission" date="2022-01" db="EMBL/GenBank/DDBJ databases">
        <authorList>
            <person name="Yamashiro T."/>
            <person name="Shiraishi A."/>
            <person name="Satake H."/>
            <person name="Nakayama K."/>
        </authorList>
    </citation>
    <scope>NUCLEOTIDE SEQUENCE</scope>
</reference>
<dbReference type="CDD" id="cd14231">
    <property type="entry name" value="GAT_GGA-like_plant"/>
    <property type="match status" value="1"/>
</dbReference>
<dbReference type="InterPro" id="IPR044836">
    <property type="entry name" value="TOL_plant"/>
</dbReference>
<feature type="domain" description="GAT" evidence="8">
    <location>
        <begin position="240"/>
        <end position="328"/>
    </location>
</feature>
<dbReference type="InterPro" id="IPR004152">
    <property type="entry name" value="GAT_dom"/>
</dbReference>
<dbReference type="Gene3D" id="1.25.40.90">
    <property type="match status" value="1"/>
</dbReference>
<dbReference type="InterPro" id="IPR002014">
    <property type="entry name" value="VHS_dom"/>
</dbReference>
<dbReference type="CDD" id="cd03561">
    <property type="entry name" value="VHS"/>
    <property type="match status" value="1"/>
</dbReference>
<keyword evidence="3" id="KW-0813">Transport</keyword>
<dbReference type="PROSITE" id="PS50179">
    <property type="entry name" value="VHS"/>
    <property type="match status" value="1"/>
</dbReference>
<keyword evidence="4" id="KW-0653">Protein transport</keyword>
<evidence type="ECO:0000256" key="4">
    <source>
        <dbReference type="ARBA" id="ARBA00022927"/>
    </source>
</evidence>
<proteinExistence type="inferred from homology"/>
<gene>
    <name evidence="9" type="ORF">Tco_1091212</name>
</gene>
<dbReference type="SUPFAM" id="SSF89009">
    <property type="entry name" value="GAT-like domain"/>
    <property type="match status" value="1"/>
</dbReference>
<sequence>MANVNNSVNVAECAERATSDSLIGPDWAINIELCDLVNINPGQAKDALKILKKRLKSKSPKIQLLALFVLETLSKNCGESVFQQIVERDILHDMVKIVKKKQPDFNVREKILILIDTWQEALGGRGGRYPQYYAAYSELKNVSDVYGMFPSLEKFKGMFTNQSGVLFPTLEMFMICFQLDMLRYGYLNLLAIWFHSAARVEFPPREENSVPLFTPPQTHPIVHPNSVYEEAAVQASLETDASGLGLSEMVNAEGIADVLIDMLSALDPKNPEDLQQELIVDLVNQCRSYQTRVMTLVDSTSDEELLSKGLALNDTLMHVLGRHDEIAKGVSINPVIVGARESSVAPLVNVTHEDDESDDEDFSQLAHRSSRDTLQNGSRAGGVNVSPHLTPSTIPSSSKPASGGSTMTVDYLSGDSYTSERHSSSKSKTTHPPPPLDDYINPTAAIFAAYDEPTQLTKSVDEPAASHMSIPPPRTTKTAICTHPSPPLDDYINPFASNDEPTGMNKPIDGPVLIPPPPSKHSQRRQFFEKNQGPGSPYDSLVGETGNLSLNSSTPTKKEKPEDILFKDLVDFAKAKSSSSSNPNRSF</sequence>
<feature type="region of interest" description="Disordered" evidence="6">
    <location>
        <begin position="350"/>
        <end position="439"/>
    </location>
</feature>
<reference evidence="9" key="1">
    <citation type="journal article" date="2022" name="Int. J. Mol. Sci.">
        <title>Draft Genome of Tanacetum Coccineum: Genomic Comparison of Closely Related Tanacetum-Family Plants.</title>
        <authorList>
            <person name="Yamashiro T."/>
            <person name="Shiraishi A."/>
            <person name="Nakayama K."/>
            <person name="Satake H."/>
        </authorList>
    </citation>
    <scope>NUCLEOTIDE SEQUENCE</scope>
</reference>
<evidence type="ECO:0000259" key="7">
    <source>
        <dbReference type="PROSITE" id="PS50179"/>
    </source>
</evidence>
<evidence type="ECO:0000313" key="9">
    <source>
        <dbReference type="EMBL" id="GJT95694.1"/>
    </source>
</evidence>
<accession>A0ABQ5I6G5</accession>
<evidence type="ECO:0000256" key="2">
    <source>
        <dbReference type="ARBA" id="ARBA00007708"/>
    </source>
</evidence>
<dbReference type="Pfam" id="PF03127">
    <property type="entry name" value="GAT"/>
    <property type="match status" value="1"/>
</dbReference>
<dbReference type="PROSITE" id="PS50909">
    <property type="entry name" value="GAT"/>
    <property type="match status" value="1"/>
</dbReference>
<evidence type="ECO:0000259" key="8">
    <source>
        <dbReference type="PROSITE" id="PS50909"/>
    </source>
</evidence>
<keyword evidence="5" id="KW-0472">Membrane</keyword>
<evidence type="ECO:0000313" key="10">
    <source>
        <dbReference type="Proteomes" id="UP001151760"/>
    </source>
</evidence>
<dbReference type="SUPFAM" id="SSF48464">
    <property type="entry name" value="ENTH/VHS domain"/>
    <property type="match status" value="1"/>
</dbReference>
<dbReference type="Gene3D" id="1.20.58.160">
    <property type="match status" value="1"/>
</dbReference>
<feature type="region of interest" description="Disordered" evidence="6">
    <location>
        <begin position="460"/>
        <end position="562"/>
    </location>
</feature>
<evidence type="ECO:0000256" key="5">
    <source>
        <dbReference type="ARBA" id="ARBA00023136"/>
    </source>
</evidence>